<reference evidence="1" key="2">
    <citation type="submission" date="2020-06" db="EMBL/GenBank/DDBJ databases">
        <title>Whole Genome Sequence of Bradyrhizobium sp. Strain 323S2.</title>
        <authorList>
            <person name="Bromfield E.S.P."/>
        </authorList>
    </citation>
    <scope>NUCLEOTIDE SEQUENCE [LARGE SCALE GENOMIC DNA]</scope>
    <source>
        <strain evidence="1">323S2</strain>
    </source>
</reference>
<evidence type="ECO:0000313" key="1">
    <source>
        <dbReference type="EMBL" id="NYY90460.1"/>
    </source>
</evidence>
<dbReference type="Proteomes" id="UP000564836">
    <property type="component" value="Chromosome"/>
</dbReference>
<dbReference type="EMBL" id="CP088280">
    <property type="protein sequence ID" value="UGX93509.1"/>
    <property type="molecule type" value="Genomic_DNA"/>
</dbReference>
<reference evidence="2 3" key="1">
    <citation type="journal article" date="2017" name="Syst. Appl. Microbiol.">
        <title>Soybeans inoculated with root zone soils of Canadian native legumes harbour diverse and novel Bradyrhizobium spp. that possess agricultural potential.</title>
        <authorList>
            <person name="Bromfield E.S.P."/>
            <person name="Cloutier S."/>
            <person name="Tambong J.T."/>
            <person name="Tran Thi T.V."/>
        </authorList>
    </citation>
    <scope>NUCLEOTIDE SEQUENCE [LARGE SCALE GENOMIC DNA]</scope>
    <source>
        <strain evidence="2 3">323S2</strain>
    </source>
</reference>
<gene>
    <name evidence="2" type="ORF">G6321_00049300</name>
    <name evidence="1" type="ORF">G6321_19105</name>
</gene>
<accession>A0A7Z0Q9Q6</accession>
<protein>
    <recommendedName>
        <fullName evidence="4">RAMA domain-containing protein</fullName>
    </recommendedName>
</protein>
<dbReference type="AlphaFoldDB" id="A0A7Z0Q9Q6"/>
<dbReference type="RefSeq" id="WP_166347265.1">
    <property type="nucleotide sequence ID" value="NZ_CP088280.1"/>
</dbReference>
<name>A0A7Z0Q9Q6_9BRAD</name>
<evidence type="ECO:0008006" key="4">
    <source>
        <dbReference type="Google" id="ProtNLM"/>
    </source>
</evidence>
<evidence type="ECO:0000313" key="2">
    <source>
        <dbReference type="EMBL" id="UGX93509.1"/>
    </source>
</evidence>
<proteinExistence type="predicted"/>
<evidence type="ECO:0000313" key="3">
    <source>
        <dbReference type="Proteomes" id="UP000564836"/>
    </source>
</evidence>
<sequence length="137" mass="15591">MKTIGVSTAVFAAIWSLRQEGEETEDAILRRILKVDPSKAEAYQTVVLGFRDERSGVDFPEGFEIFRTYKGREFRAKATRGRWLLTNDSSTHSSLHKLSSAVVAGNENSWQNWKYRRHDGTDGLIDRLRGELAEDQS</sequence>
<reference evidence="2 3" key="3">
    <citation type="journal article" date="2022" name="Int. J. Syst. Evol. Microbiol.">
        <title>Strains of Bradyrhizobium barranii sp. nov. associated with legumes native to Canada are symbionts of soybeans and belong to different subspecies (subsp. barranii subsp. nov. and subsp. apii subsp. nov.) and symbiovars (sv. glycinearum and sv. septentrionale).</title>
        <authorList>
            <person name="Bromfield E.S.P."/>
            <person name="Cloutier S."/>
            <person name="Wasai-Hara S."/>
            <person name="Minamisawa K."/>
        </authorList>
    </citation>
    <scope>NUCLEOTIDE SEQUENCE [LARGE SCALE GENOMIC DNA]</scope>
    <source>
        <strain evidence="2 3">323S2</strain>
    </source>
</reference>
<organism evidence="1">
    <name type="scientific">Bradyrhizobium barranii subsp. barranii</name>
    <dbReference type="NCBI Taxonomy" id="2823807"/>
    <lineage>
        <taxon>Bacteria</taxon>
        <taxon>Pseudomonadati</taxon>
        <taxon>Pseudomonadota</taxon>
        <taxon>Alphaproteobacteria</taxon>
        <taxon>Hyphomicrobiales</taxon>
        <taxon>Nitrobacteraceae</taxon>
        <taxon>Bradyrhizobium</taxon>
        <taxon>Bradyrhizobium barranii</taxon>
    </lineage>
</organism>
<dbReference type="EMBL" id="JACBFH010000001">
    <property type="protein sequence ID" value="NYY90460.1"/>
    <property type="molecule type" value="Genomic_DNA"/>
</dbReference>